<organism evidence="4 5">
    <name type="scientific">Pundamilia nyererei</name>
    <dbReference type="NCBI Taxonomy" id="303518"/>
    <lineage>
        <taxon>Eukaryota</taxon>
        <taxon>Metazoa</taxon>
        <taxon>Chordata</taxon>
        <taxon>Craniata</taxon>
        <taxon>Vertebrata</taxon>
        <taxon>Euteleostomi</taxon>
        <taxon>Actinopterygii</taxon>
        <taxon>Neopterygii</taxon>
        <taxon>Teleostei</taxon>
        <taxon>Neoteleostei</taxon>
        <taxon>Acanthomorphata</taxon>
        <taxon>Ovalentaria</taxon>
        <taxon>Cichlomorphae</taxon>
        <taxon>Cichliformes</taxon>
        <taxon>Cichlidae</taxon>
        <taxon>African cichlids</taxon>
        <taxon>Pseudocrenilabrinae</taxon>
        <taxon>Haplochromini</taxon>
        <taxon>Pundamilia</taxon>
    </lineage>
</organism>
<dbReference type="SMART" id="SM00409">
    <property type="entry name" value="IG"/>
    <property type="match status" value="1"/>
</dbReference>
<name>A0A9Y6M7X0_9CICH</name>
<dbReference type="InterPro" id="IPR013106">
    <property type="entry name" value="Ig_V-set"/>
</dbReference>
<feature type="signal peptide" evidence="2">
    <location>
        <begin position="1"/>
        <end position="23"/>
    </location>
</feature>
<dbReference type="SUPFAM" id="SSF48726">
    <property type="entry name" value="Immunoglobulin"/>
    <property type="match status" value="1"/>
</dbReference>
<protein>
    <submittedName>
        <fullName evidence="5">Uncharacterized protein LOC102208681 isoform X2</fullName>
    </submittedName>
</protein>
<feature type="compositionally biased region" description="Basic and acidic residues" evidence="1">
    <location>
        <begin position="146"/>
        <end position="173"/>
    </location>
</feature>
<dbReference type="GeneID" id="102208681"/>
<evidence type="ECO:0000313" key="4">
    <source>
        <dbReference type="Proteomes" id="UP000695023"/>
    </source>
</evidence>
<reference evidence="5" key="1">
    <citation type="submission" date="2025-08" db="UniProtKB">
        <authorList>
            <consortium name="RefSeq"/>
        </authorList>
    </citation>
    <scope>IDENTIFICATION</scope>
</reference>
<dbReference type="Pfam" id="PF07686">
    <property type="entry name" value="V-set"/>
    <property type="match status" value="1"/>
</dbReference>
<dbReference type="AlphaFoldDB" id="A0A9Y6M7X0"/>
<proteinExistence type="predicted"/>
<dbReference type="RefSeq" id="XP_013763272.1">
    <property type="nucleotide sequence ID" value="XM_013907818.1"/>
</dbReference>
<evidence type="ECO:0000256" key="2">
    <source>
        <dbReference type="SAM" id="SignalP"/>
    </source>
</evidence>
<feature type="region of interest" description="Disordered" evidence="1">
    <location>
        <begin position="132"/>
        <end position="186"/>
    </location>
</feature>
<gene>
    <name evidence="5" type="primary">LOC102208681</name>
</gene>
<evidence type="ECO:0000259" key="3">
    <source>
        <dbReference type="SMART" id="SM00409"/>
    </source>
</evidence>
<dbReference type="InterPro" id="IPR013783">
    <property type="entry name" value="Ig-like_fold"/>
</dbReference>
<dbReference type="Gene3D" id="2.60.40.10">
    <property type="entry name" value="Immunoglobulins"/>
    <property type="match status" value="1"/>
</dbReference>
<keyword evidence="2" id="KW-0732">Signal</keyword>
<feature type="chain" id="PRO_5041331837" evidence="2">
    <location>
        <begin position="24"/>
        <end position="186"/>
    </location>
</feature>
<dbReference type="Proteomes" id="UP000695023">
    <property type="component" value="Unplaced"/>
</dbReference>
<dbReference type="InterPro" id="IPR036179">
    <property type="entry name" value="Ig-like_dom_sf"/>
</dbReference>
<evidence type="ECO:0000313" key="5">
    <source>
        <dbReference type="RefSeq" id="XP_013763272.1"/>
    </source>
</evidence>
<feature type="domain" description="Immunoglobulin" evidence="3">
    <location>
        <begin position="26"/>
        <end position="135"/>
    </location>
</feature>
<keyword evidence="4" id="KW-1185">Reference proteome</keyword>
<accession>A0A9Y6M7X0</accession>
<sequence>MSAGTYLGLCLSLLVIRVSLGSAASDQQILRHPGMSVNLTFQVPTDTTSVWLKRLEKYKDNDKYISYCQDSTPTRPSDQEESIKGRVEGMDCSNISGTVSVTLKNLTSNDSGTYELQGVDHSGRYFNRTVFLNVTDPGQPGGDTEDGGKEAGGKEAGGKEAGGKEAGASREHPGLASLSDPTTSRT</sequence>
<evidence type="ECO:0000256" key="1">
    <source>
        <dbReference type="SAM" id="MobiDB-lite"/>
    </source>
</evidence>
<dbReference type="InterPro" id="IPR003599">
    <property type="entry name" value="Ig_sub"/>
</dbReference>